<reference evidence="1 2" key="1">
    <citation type="journal article" date="2018" name="Syst. Appl. Microbiol.">
        <title>Ereboglobus luteus gen. nov. sp. nov. from cockroach guts, and new insights into the oxygen relationship of the genera Opitutus and Didymococcus (Verrucomicrobia: Opitutaceae).</title>
        <authorList>
            <person name="Tegtmeier D."/>
            <person name="Belitz A."/>
            <person name="Radek R."/>
            <person name="Heimerl T."/>
            <person name="Brune A."/>
        </authorList>
    </citation>
    <scope>NUCLEOTIDE SEQUENCE [LARGE SCALE GENOMIC DNA]</scope>
    <source>
        <strain evidence="1 2">Ho45</strain>
    </source>
</reference>
<evidence type="ECO:0008006" key="3">
    <source>
        <dbReference type="Google" id="ProtNLM"/>
    </source>
</evidence>
<dbReference type="Gene3D" id="2.120.10.80">
    <property type="entry name" value="Kelch-type beta propeller"/>
    <property type="match status" value="1"/>
</dbReference>
<dbReference type="KEGG" id="elut:CKA38_05935"/>
<evidence type="ECO:0000313" key="2">
    <source>
        <dbReference type="Proteomes" id="UP000244896"/>
    </source>
</evidence>
<name>A0A2U8E1W3_9BACT</name>
<accession>A0A2U8E1W3</accession>
<dbReference type="RefSeq" id="WP_108824664.1">
    <property type="nucleotide sequence ID" value="NZ_CP023004.1"/>
</dbReference>
<dbReference type="InterPro" id="IPR006652">
    <property type="entry name" value="Kelch_1"/>
</dbReference>
<dbReference type="AlphaFoldDB" id="A0A2U8E1W3"/>
<dbReference type="InterPro" id="IPR015915">
    <property type="entry name" value="Kelch-typ_b-propeller"/>
</dbReference>
<dbReference type="OrthoDB" id="198899at2"/>
<organism evidence="1 2">
    <name type="scientific">Ereboglobus luteus</name>
    <dbReference type="NCBI Taxonomy" id="1796921"/>
    <lineage>
        <taxon>Bacteria</taxon>
        <taxon>Pseudomonadati</taxon>
        <taxon>Verrucomicrobiota</taxon>
        <taxon>Opitutia</taxon>
        <taxon>Opitutales</taxon>
        <taxon>Opitutaceae</taxon>
        <taxon>Ereboglobus</taxon>
    </lineage>
</organism>
<proteinExistence type="predicted"/>
<keyword evidence="2" id="KW-1185">Reference proteome</keyword>
<dbReference type="Proteomes" id="UP000244896">
    <property type="component" value="Chromosome"/>
</dbReference>
<dbReference type="SUPFAM" id="SSF117281">
    <property type="entry name" value="Kelch motif"/>
    <property type="match status" value="1"/>
</dbReference>
<sequence>MIKKIPILMTWLAACGVCMLSCSRGEPRGAARNREYKQGVISWERVADLPDPVGLKGMFSGVSNGRIILAGGSNFPTPRNEGGKKTFSNRIFTCSPDKARGGGWVVDATVLPEGLGEGASVTTGLGVITIGGAGAHGASADVWLLQWDSAAAKVTRRALPSLPMPLANAAAACHQGKLYVAGGENAGKVSGTFYVIDIAAAADATVKTEWMQLPAWPGPARFGAVMAVLESDAGAALYMFGEGPNRAAP</sequence>
<gene>
    <name evidence="1" type="ORF">CKA38_05935</name>
</gene>
<dbReference type="PROSITE" id="PS51257">
    <property type="entry name" value="PROKAR_LIPOPROTEIN"/>
    <property type="match status" value="1"/>
</dbReference>
<protein>
    <recommendedName>
        <fullName evidence="3">Galactose oxidase</fullName>
    </recommendedName>
</protein>
<dbReference type="Pfam" id="PF01344">
    <property type="entry name" value="Kelch_1"/>
    <property type="match status" value="1"/>
</dbReference>
<evidence type="ECO:0000313" key="1">
    <source>
        <dbReference type="EMBL" id="AWI08853.1"/>
    </source>
</evidence>
<dbReference type="EMBL" id="CP023004">
    <property type="protein sequence ID" value="AWI08853.1"/>
    <property type="molecule type" value="Genomic_DNA"/>
</dbReference>